<dbReference type="EMBL" id="GBRH01230435">
    <property type="protein sequence ID" value="JAD67460.1"/>
    <property type="molecule type" value="Transcribed_RNA"/>
</dbReference>
<reference evidence="2" key="2">
    <citation type="journal article" date="2015" name="Data Brief">
        <title>Shoot transcriptome of the giant reed, Arundo donax.</title>
        <authorList>
            <person name="Barrero R.A."/>
            <person name="Guerrero F.D."/>
            <person name="Moolhuijzen P."/>
            <person name="Goolsby J.A."/>
            <person name="Tidwell J."/>
            <person name="Bellgard S.E."/>
            <person name="Bellgard M.I."/>
        </authorList>
    </citation>
    <scope>NUCLEOTIDE SEQUENCE</scope>
    <source>
        <tissue evidence="2">Shoot tissue taken approximately 20 cm above the soil surface</tissue>
    </source>
</reference>
<accession>A0A0A9C231</accession>
<name>A0A0A9C231_ARUDO</name>
<proteinExistence type="predicted"/>
<feature type="compositionally biased region" description="Gly residues" evidence="1">
    <location>
        <begin position="16"/>
        <end position="32"/>
    </location>
</feature>
<reference evidence="2" key="1">
    <citation type="submission" date="2014-09" db="EMBL/GenBank/DDBJ databases">
        <authorList>
            <person name="Magalhaes I.L.F."/>
            <person name="Oliveira U."/>
            <person name="Santos F.R."/>
            <person name="Vidigal T.H.D.A."/>
            <person name="Brescovit A.D."/>
            <person name="Santos A.J."/>
        </authorList>
    </citation>
    <scope>NUCLEOTIDE SEQUENCE</scope>
    <source>
        <tissue evidence="2">Shoot tissue taken approximately 20 cm above the soil surface</tissue>
    </source>
</reference>
<dbReference type="AlphaFoldDB" id="A0A0A9C231"/>
<protein>
    <submittedName>
        <fullName evidence="2">Uncharacterized protein</fullName>
    </submittedName>
</protein>
<evidence type="ECO:0000256" key="1">
    <source>
        <dbReference type="SAM" id="MobiDB-lite"/>
    </source>
</evidence>
<sequence length="59" mass="5837">MRRRTSSTRSSISSASGGGSMLPVATGGGARIWGGELQLRGGEGSTGGDLVCSSLGPRL</sequence>
<feature type="region of interest" description="Disordered" evidence="1">
    <location>
        <begin position="1"/>
        <end position="59"/>
    </location>
</feature>
<organism evidence="2">
    <name type="scientific">Arundo donax</name>
    <name type="common">Giant reed</name>
    <name type="synonym">Donax arundinaceus</name>
    <dbReference type="NCBI Taxonomy" id="35708"/>
    <lineage>
        <taxon>Eukaryota</taxon>
        <taxon>Viridiplantae</taxon>
        <taxon>Streptophyta</taxon>
        <taxon>Embryophyta</taxon>
        <taxon>Tracheophyta</taxon>
        <taxon>Spermatophyta</taxon>
        <taxon>Magnoliopsida</taxon>
        <taxon>Liliopsida</taxon>
        <taxon>Poales</taxon>
        <taxon>Poaceae</taxon>
        <taxon>PACMAD clade</taxon>
        <taxon>Arundinoideae</taxon>
        <taxon>Arundineae</taxon>
        <taxon>Arundo</taxon>
    </lineage>
</organism>
<evidence type="ECO:0000313" key="2">
    <source>
        <dbReference type="EMBL" id="JAD67460.1"/>
    </source>
</evidence>